<accession>A0ABQ4XRM9</accession>
<dbReference type="PANTHER" id="PTHR31399:SF0">
    <property type="entry name" value="DNA-DIRECTED PRIMASE_POLYMERASE PROTEIN"/>
    <property type="match status" value="1"/>
</dbReference>
<dbReference type="InterPro" id="IPR044917">
    <property type="entry name" value="PRIMPOL"/>
</dbReference>
<gene>
    <name evidence="5" type="ORF">Tco_0682514</name>
</gene>
<comment type="catalytic activity">
    <reaction evidence="2">
        <text>ssDNA + n NTP = ssDNA/pppN(pN)n-1 hybrid + (n-1) diphosphate.</text>
        <dbReference type="EC" id="2.7.7.102"/>
    </reaction>
</comment>
<sequence length="145" mass="17363">MLLLLRRGLDQWKPSQIRPNFQKIFEPNSDTTLMYVVDLQRAAYYQKCYDPDCAGYRSPLRTLLQNILPDFNMIMKENTSEDLLHENLVDSSDKDYWWHEAILVAEKVENMPRKIDFSKEDNEIWDEDNDWWIDAENKAKDIEES</sequence>
<comment type="caution">
    <text evidence="5">The sequence shown here is derived from an EMBL/GenBank/DDBJ whole genome shotgun (WGS) entry which is preliminary data.</text>
</comment>
<dbReference type="Proteomes" id="UP001151760">
    <property type="component" value="Unassembled WGS sequence"/>
</dbReference>
<dbReference type="EC" id="2.7.7.102" evidence="3"/>
<evidence type="ECO:0000256" key="1">
    <source>
        <dbReference type="ARBA" id="ARBA00026139"/>
    </source>
</evidence>
<name>A0ABQ4XRM9_9ASTR</name>
<evidence type="ECO:0000256" key="3">
    <source>
        <dbReference type="ARBA" id="ARBA00044768"/>
    </source>
</evidence>
<protein>
    <recommendedName>
        <fullName evidence="1">DNA-directed primase/polymerase protein</fullName>
        <ecNumber evidence="3">2.7.7.102</ecNumber>
    </recommendedName>
</protein>
<dbReference type="EMBL" id="BQNB010009755">
    <property type="protein sequence ID" value="GJS67949.1"/>
    <property type="molecule type" value="Genomic_DNA"/>
</dbReference>
<keyword evidence="6" id="KW-1185">Reference proteome</keyword>
<proteinExistence type="predicted"/>
<dbReference type="Pfam" id="PF03121">
    <property type="entry name" value="Herpes_UL52"/>
    <property type="match status" value="1"/>
</dbReference>
<dbReference type="PANTHER" id="PTHR31399">
    <property type="entry name" value="DNA-DIRECTED PRIMASE / POLYMERASE PROTEIN"/>
    <property type="match status" value="1"/>
</dbReference>
<comment type="catalytic activity">
    <reaction evidence="4">
        <text>DNA(n) + a 2'-deoxyribonucleoside 5'-triphosphate = DNA(n+1) + diphosphate</text>
        <dbReference type="Rhea" id="RHEA:22508"/>
        <dbReference type="Rhea" id="RHEA-COMP:17339"/>
        <dbReference type="Rhea" id="RHEA-COMP:17340"/>
        <dbReference type="ChEBI" id="CHEBI:33019"/>
        <dbReference type="ChEBI" id="CHEBI:61560"/>
        <dbReference type="ChEBI" id="CHEBI:173112"/>
        <dbReference type="EC" id="2.7.7.7"/>
    </reaction>
    <physiologicalReaction direction="left-to-right" evidence="4">
        <dbReference type="Rhea" id="RHEA:22509"/>
    </physiologicalReaction>
</comment>
<reference evidence="5" key="2">
    <citation type="submission" date="2022-01" db="EMBL/GenBank/DDBJ databases">
        <authorList>
            <person name="Yamashiro T."/>
            <person name="Shiraishi A."/>
            <person name="Satake H."/>
            <person name="Nakayama K."/>
        </authorList>
    </citation>
    <scope>NUCLEOTIDE SEQUENCE</scope>
</reference>
<reference evidence="5" key="1">
    <citation type="journal article" date="2022" name="Int. J. Mol. Sci.">
        <title>Draft Genome of Tanacetum Coccineum: Genomic Comparison of Closely Related Tanacetum-Family Plants.</title>
        <authorList>
            <person name="Yamashiro T."/>
            <person name="Shiraishi A."/>
            <person name="Nakayama K."/>
            <person name="Satake H."/>
        </authorList>
    </citation>
    <scope>NUCLEOTIDE SEQUENCE</scope>
</reference>
<evidence type="ECO:0000313" key="6">
    <source>
        <dbReference type="Proteomes" id="UP001151760"/>
    </source>
</evidence>
<evidence type="ECO:0000256" key="2">
    <source>
        <dbReference type="ARBA" id="ARBA00044677"/>
    </source>
</evidence>
<organism evidence="5 6">
    <name type="scientific">Tanacetum coccineum</name>
    <dbReference type="NCBI Taxonomy" id="301880"/>
    <lineage>
        <taxon>Eukaryota</taxon>
        <taxon>Viridiplantae</taxon>
        <taxon>Streptophyta</taxon>
        <taxon>Embryophyta</taxon>
        <taxon>Tracheophyta</taxon>
        <taxon>Spermatophyta</taxon>
        <taxon>Magnoliopsida</taxon>
        <taxon>eudicotyledons</taxon>
        <taxon>Gunneridae</taxon>
        <taxon>Pentapetalae</taxon>
        <taxon>asterids</taxon>
        <taxon>campanulids</taxon>
        <taxon>Asterales</taxon>
        <taxon>Asteraceae</taxon>
        <taxon>Asteroideae</taxon>
        <taxon>Anthemideae</taxon>
        <taxon>Anthemidinae</taxon>
        <taxon>Tanacetum</taxon>
    </lineage>
</organism>
<evidence type="ECO:0000313" key="5">
    <source>
        <dbReference type="EMBL" id="GJS67949.1"/>
    </source>
</evidence>
<evidence type="ECO:0000256" key="4">
    <source>
        <dbReference type="ARBA" id="ARBA00047303"/>
    </source>
</evidence>